<reference evidence="1" key="1">
    <citation type="submission" date="2021-01" db="EMBL/GenBank/DDBJ databases">
        <title>Genome sequence of Phenylobacterium sp. 20VBR1 isolated from a valley glaceir, Ny-Alesund, Svalbard.</title>
        <authorList>
            <person name="Thomas F.A."/>
            <person name="Krishnan K.P."/>
            <person name="Sinha R.K."/>
        </authorList>
    </citation>
    <scope>NUCLEOTIDE SEQUENCE</scope>
    <source>
        <strain evidence="1">20VBR1</strain>
    </source>
</reference>
<proteinExistence type="predicted"/>
<name>A0A974P3X2_9CAUL</name>
<dbReference type="EMBL" id="CP068570">
    <property type="protein sequence ID" value="QQZ50243.1"/>
    <property type="molecule type" value="Genomic_DNA"/>
</dbReference>
<gene>
    <name evidence="1" type="ORF">JKL49_00375</name>
</gene>
<protein>
    <submittedName>
        <fullName evidence="1">Uncharacterized protein</fullName>
    </submittedName>
</protein>
<accession>A0A974P3X2</accession>
<dbReference type="AlphaFoldDB" id="A0A974P3X2"/>
<organism evidence="1">
    <name type="scientific">Phenylobacterium glaciei</name>
    <dbReference type="NCBI Taxonomy" id="2803784"/>
    <lineage>
        <taxon>Bacteria</taxon>
        <taxon>Pseudomonadati</taxon>
        <taxon>Pseudomonadota</taxon>
        <taxon>Alphaproteobacteria</taxon>
        <taxon>Caulobacterales</taxon>
        <taxon>Caulobacteraceae</taxon>
        <taxon>Phenylobacterium</taxon>
    </lineage>
</organism>
<evidence type="ECO:0000313" key="1">
    <source>
        <dbReference type="EMBL" id="QQZ50243.1"/>
    </source>
</evidence>
<sequence>MNALRIWTDGVCTDSRGFGGWAYVRLWAGEARVWPVASARRRRRAWS</sequence>